<dbReference type="Gene3D" id="1.20.120.490">
    <property type="entry name" value="Hypothetical protein TM1646-like domain"/>
    <property type="match status" value="1"/>
</dbReference>
<gene>
    <name evidence="1" type="ORF">EAL2_c17730</name>
</gene>
<evidence type="ECO:0000313" key="2">
    <source>
        <dbReference type="Proteomes" id="UP000019591"/>
    </source>
</evidence>
<dbReference type="HOGENOM" id="CLU_121413_1_0_9"/>
<dbReference type="SUPFAM" id="SSF158397">
    <property type="entry name" value="TM1646-like"/>
    <property type="match status" value="1"/>
</dbReference>
<evidence type="ECO:0000313" key="1">
    <source>
        <dbReference type="EMBL" id="AHM57068.1"/>
    </source>
</evidence>
<name>W8TGV4_PEPAC</name>
<dbReference type="InterPro" id="IPR005585">
    <property type="entry name" value="DUF327"/>
</dbReference>
<organism evidence="1 2">
    <name type="scientific">Peptoclostridium acidaminophilum DSM 3953</name>
    <dbReference type="NCBI Taxonomy" id="1286171"/>
    <lineage>
        <taxon>Bacteria</taxon>
        <taxon>Bacillati</taxon>
        <taxon>Bacillota</taxon>
        <taxon>Clostridia</taxon>
        <taxon>Peptostreptococcales</taxon>
        <taxon>Peptoclostridiaceae</taxon>
        <taxon>Peptoclostridium</taxon>
    </lineage>
</organism>
<dbReference type="KEGG" id="eac:EAL2_c17730"/>
<dbReference type="Pfam" id="PF03885">
    <property type="entry name" value="DUF327"/>
    <property type="match status" value="1"/>
</dbReference>
<sequence length="152" mass="17706">MQGINNISGIVSTGDIKKTQLQGKQLQQFEKSEFLKKFEKIKSDDVRDKVESLYEKIVEKSESLKNNLYLKDVLEYKKLVKELLSVAVENSHSFAQQNLLDRRGRHRMYSIVKQVDRELDIITKEFLKDQLDHVNVLKRIDGVKGLLLDVIM</sequence>
<dbReference type="Proteomes" id="UP000019591">
    <property type="component" value="Chromosome"/>
</dbReference>
<accession>W8TGV4</accession>
<keyword evidence="2" id="KW-1185">Reference proteome</keyword>
<reference evidence="1 2" key="1">
    <citation type="journal article" date="2014" name="Genome Announc.">
        <title>Complete Genome Sequence of Amino Acid-Utilizing Eubacterium acidaminophilum al-2 (DSM 3953).</title>
        <authorList>
            <person name="Poehlein A."/>
            <person name="Andreesen J.R."/>
            <person name="Daniel R."/>
        </authorList>
    </citation>
    <scope>NUCLEOTIDE SEQUENCE [LARGE SCALE GENOMIC DNA]</scope>
    <source>
        <strain evidence="1 2">DSM 3953</strain>
    </source>
</reference>
<dbReference type="PATRIC" id="fig|1286171.3.peg.1732"/>
<dbReference type="eggNOG" id="COG1728">
    <property type="taxonomic scope" value="Bacteria"/>
</dbReference>
<proteinExistence type="predicted"/>
<dbReference type="STRING" id="1286171.EAL2_c17730"/>
<dbReference type="OrthoDB" id="1680946at2"/>
<dbReference type="InterPro" id="IPR024042">
    <property type="entry name" value="TM1646-like_dom_sf"/>
</dbReference>
<dbReference type="AlphaFoldDB" id="W8TGV4"/>
<dbReference type="RefSeq" id="WP_025436029.1">
    <property type="nucleotide sequence ID" value="NZ_CP007452.1"/>
</dbReference>
<dbReference type="EMBL" id="CP007452">
    <property type="protein sequence ID" value="AHM57068.1"/>
    <property type="molecule type" value="Genomic_DNA"/>
</dbReference>
<evidence type="ECO:0008006" key="3">
    <source>
        <dbReference type="Google" id="ProtNLM"/>
    </source>
</evidence>
<protein>
    <recommendedName>
        <fullName evidence="3">DUF327 family protein</fullName>
    </recommendedName>
</protein>